<dbReference type="SMART" id="SM00273">
    <property type="entry name" value="ENTH"/>
    <property type="match status" value="1"/>
</dbReference>
<evidence type="ECO:0000256" key="4">
    <source>
        <dbReference type="ARBA" id="ARBA00022490"/>
    </source>
</evidence>
<dbReference type="OrthoDB" id="4033880at2759"/>
<dbReference type="GO" id="GO:0005768">
    <property type="term" value="C:endosome"/>
    <property type="evidence" value="ECO:0007669"/>
    <property type="project" value="TreeGrafter"/>
</dbReference>
<comment type="similarity">
    <text evidence="3">Belongs to the epsin family.</text>
</comment>
<dbReference type="CDD" id="cd16991">
    <property type="entry name" value="ENTH_Ent1_Ent2"/>
    <property type="match status" value="1"/>
</dbReference>
<dbReference type="InterPro" id="IPR008942">
    <property type="entry name" value="ENTH_VHS"/>
</dbReference>
<dbReference type="Gene3D" id="1.25.40.90">
    <property type="match status" value="1"/>
</dbReference>
<evidence type="ECO:0000313" key="10">
    <source>
        <dbReference type="Proteomes" id="UP000190274"/>
    </source>
</evidence>
<feature type="region of interest" description="Disordered" evidence="7">
    <location>
        <begin position="145"/>
        <end position="164"/>
    </location>
</feature>
<feature type="region of interest" description="Disordered" evidence="7">
    <location>
        <begin position="309"/>
        <end position="375"/>
    </location>
</feature>
<dbReference type="GO" id="GO:0006897">
    <property type="term" value="P:endocytosis"/>
    <property type="evidence" value="ECO:0007669"/>
    <property type="project" value="EnsemblFungi"/>
</dbReference>
<organism evidence="9 10">
    <name type="scientific">Lachancea dasiensis</name>
    <dbReference type="NCBI Taxonomy" id="1072105"/>
    <lineage>
        <taxon>Eukaryota</taxon>
        <taxon>Fungi</taxon>
        <taxon>Dikarya</taxon>
        <taxon>Ascomycota</taxon>
        <taxon>Saccharomycotina</taxon>
        <taxon>Saccharomycetes</taxon>
        <taxon>Saccharomycetales</taxon>
        <taxon>Saccharomycetaceae</taxon>
        <taxon>Lachancea</taxon>
    </lineage>
</organism>
<dbReference type="GO" id="GO:0030276">
    <property type="term" value="F:clathrin binding"/>
    <property type="evidence" value="ECO:0007669"/>
    <property type="project" value="TreeGrafter"/>
</dbReference>
<dbReference type="STRING" id="1266660.A0A1G4JFX1"/>
<proteinExistence type="inferred from homology"/>
<dbReference type="SUPFAM" id="SSF48464">
    <property type="entry name" value="ENTH/VHS domain"/>
    <property type="match status" value="1"/>
</dbReference>
<keyword evidence="5" id="KW-0597">Phosphoprotein</keyword>
<evidence type="ECO:0000313" key="9">
    <source>
        <dbReference type="EMBL" id="SCU89197.1"/>
    </source>
</evidence>
<feature type="domain" description="ENTH" evidence="8">
    <location>
        <begin position="11"/>
        <end position="143"/>
    </location>
</feature>
<dbReference type="PANTHER" id="PTHR12276:SF110">
    <property type="entry name" value="EPSIN-1-RELATED"/>
    <property type="match status" value="1"/>
</dbReference>
<dbReference type="PROSITE" id="PS50330">
    <property type="entry name" value="UIM"/>
    <property type="match status" value="1"/>
</dbReference>
<evidence type="ECO:0000256" key="7">
    <source>
        <dbReference type="SAM" id="MobiDB-lite"/>
    </source>
</evidence>
<dbReference type="AlphaFoldDB" id="A0A1G4JFX1"/>
<keyword evidence="10" id="KW-1185">Reference proteome</keyword>
<dbReference type="InterPro" id="IPR013809">
    <property type="entry name" value="ENTH"/>
</dbReference>
<feature type="compositionally biased region" description="Polar residues" evidence="7">
    <location>
        <begin position="315"/>
        <end position="333"/>
    </location>
</feature>
<dbReference type="GO" id="GO:0007015">
    <property type="term" value="P:actin filament organization"/>
    <property type="evidence" value="ECO:0007669"/>
    <property type="project" value="TreeGrafter"/>
</dbReference>
<dbReference type="GO" id="GO:0005886">
    <property type="term" value="C:plasma membrane"/>
    <property type="evidence" value="ECO:0007669"/>
    <property type="project" value="TreeGrafter"/>
</dbReference>
<dbReference type="InterPro" id="IPR003903">
    <property type="entry name" value="UIM_dom"/>
</dbReference>
<evidence type="ECO:0000256" key="1">
    <source>
        <dbReference type="ARBA" id="ARBA00004170"/>
    </source>
</evidence>
<dbReference type="Proteomes" id="UP000190274">
    <property type="component" value="Chromosome E"/>
</dbReference>
<keyword evidence="4" id="KW-0963">Cytoplasm</keyword>
<evidence type="ECO:0000256" key="2">
    <source>
        <dbReference type="ARBA" id="ARBA00004496"/>
    </source>
</evidence>
<evidence type="ECO:0000256" key="5">
    <source>
        <dbReference type="ARBA" id="ARBA00022553"/>
    </source>
</evidence>
<accession>A0A1G4JFX1</accession>
<dbReference type="EMBL" id="LT598455">
    <property type="protein sequence ID" value="SCU89197.1"/>
    <property type="molecule type" value="Genomic_DNA"/>
</dbReference>
<protein>
    <submittedName>
        <fullName evidence="9">LADA_0E14180g1_1</fullName>
    </submittedName>
</protein>
<evidence type="ECO:0000259" key="8">
    <source>
        <dbReference type="PROSITE" id="PS50942"/>
    </source>
</evidence>
<evidence type="ECO:0000256" key="3">
    <source>
        <dbReference type="ARBA" id="ARBA00010130"/>
    </source>
</evidence>
<feature type="compositionally biased region" description="Polar residues" evidence="7">
    <location>
        <begin position="363"/>
        <end position="375"/>
    </location>
</feature>
<dbReference type="PANTHER" id="PTHR12276">
    <property type="entry name" value="EPSIN/ENT-RELATED"/>
    <property type="match status" value="1"/>
</dbReference>
<keyword evidence="6" id="KW-0446">Lipid-binding</keyword>
<dbReference type="GO" id="GO:0030125">
    <property type="term" value="C:clathrin vesicle coat"/>
    <property type="evidence" value="ECO:0007669"/>
    <property type="project" value="TreeGrafter"/>
</dbReference>
<dbReference type="FunFam" id="1.25.40.90:FF:000006">
    <property type="entry name" value="Clathrin interactor 1"/>
    <property type="match status" value="1"/>
</dbReference>
<name>A0A1G4JFX1_9SACH</name>
<dbReference type="GO" id="GO:0030479">
    <property type="term" value="C:actin cortical patch"/>
    <property type="evidence" value="ECO:0007669"/>
    <property type="project" value="EnsemblFungi"/>
</dbReference>
<feature type="compositionally biased region" description="Low complexity" evidence="7">
    <location>
        <begin position="351"/>
        <end position="362"/>
    </location>
</feature>
<sequence length="490" mass="55814">MSKSLIRRAKNVVNGYSGTQVVLREATSNDSDGPSVELLDEIADRSFDNVSFFEIMDMLDKRLNDKGKNWRHVAKSLTVLDYLVRCGSENCVPWVRENLYIIKTLREFTHEDEFGIDQGQIVRVKARELTSLLLDDERLREERQLRQRDRRPRRRRTPDMDDDLQRALEESKLTAEQEEEDRRRRYEMYDNSNDDLQTAIQLSKEEEELKRLRELQRQQQMQQAQGEMFGYGQQPQQPALYYDVFGNPITAEEYLQYQQQMNEQLAQQQLAQQQFLAQQQYLAMQQQQDQQALAQQQYLQSLAQQQQQQQQPLATGSNNPFALGAQSKTTEAPSPQPVQPPRSEQRLQNLPPQSAMSAPQQPLRQTRTGNQSISDKYSDLNNLLASGSGLDTFGNTGQTRIPAQHTKTGTFINSQGTGYKQVTNEAPQGKKNPFLAQQYTGLPSTSVVPSYTGYGFGNGNANIQQQPHQQSATHFAGSGTADQGVSLIDL</sequence>
<dbReference type="Pfam" id="PF01417">
    <property type="entry name" value="ENTH"/>
    <property type="match status" value="1"/>
</dbReference>
<reference evidence="10" key="1">
    <citation type="submission" date="2016-03" db="EMBL/GenBank/DDBJ databases">
        <authorList>
            <person name="Devillers H."/>
        </authorList>
    </citation>
    <scope>NUCLEOTIDE SEQUENCE [LARGE SCALE GENOMIC DNA]</scope>
</reference>
<dbReference type="PROSITE" id="PS50942">
    <property type="entry name" value="ENTH"/>
    <property type="match status" value="1"/>
</dbReference>
<gene>
    <name evidence="9" type="ORF">LADA_0E14180G</name>
</gene>
<comment type="subcellular location">
    <subcellularLocation>
        <location evidence="2">Cytoplasm</location>
    </subcellularLocation>
    <subcellularLocation>
        <location evidence="1">Membrane</location>
        <topology evidence="1">Peripheral membrane protein</topology>
    </subcellularLocation>
</comment>
<evidence type="ECO:0000256" key="6">
    <source>
        <dbReference type="ARBA" id="ARBA00023121"/>
    </source>
</evidence>
<dbReference type="GO" id="GO:0005546">
    <property type="term" value="F:phosphatidylinositol-4,5-bisphosphate binding"/>
    <property type="evidence" value="ECO:0007669"/>
    <property type="project" value="EnsemblFungi"/>
</dbReference>
<dbReference type="SMART" id="SM00726">
    <property type="entry name" value="UIM"/>
    <property type="match status" value="2"/>
</dbReference>